<evidence type="ECO:0000313" key="1">
    <source>
        <dbReference type="EMBL" id="KDR24539.1"/>
    </source>
</evidence>
<proteinExistence type="predicted"/>
<dbReference type="AlphaFoldDB" id="A0A067RXC2"/>
<sequence length="42" mass="4944">MGWFVSLPPRLRMPPPYASWTNILKEALPHDIIKTELMNKHN</sequence>
<dbReference type="InParanoid" id="A0A067RXC2"/>
<accession>A0A067RXC2</accession>
<evidence type="ECO:0000313" key="2">
    <source>
        <dbReference type="Proteomes" id="UP000027135"/>
    </source>
</evidence>
<reference evidence="1 2" key="1">
    <citation type="journal article" date="2014" name="Nat. Commun.">
        <title>Molecular traces of alternative social organization in a termite genome.</title>
        <authorList>
            <person name="Terrapon N."/>
            <person name="Li C."/>
            <person name="Robertson H.M."/>
            <person name="Ji L."/>
            <person name="Meng X."/>
            <person name="Booth W."/>
            <person name="Chen Z."/>
            <person name="Childers C.P."/>
            <person name="Glastad K.M."/>
            <person name="Gokhale K."/>
            <person name="Gowin J."/>
            <person name="Gronenberg W."/>
            <person name="Hermansen R.A."/>
            <person name="Hu H."/>
            <person name="Hunt B.G."/>
            <person name="Huylmans A.K."/>
            <person name="Khalil S.M."/>
            <person name="Mitchell R.D."/>
            <person name="Munoz-Torres M.C."/>
            <person name="Mustard J.A."/>
            <person name="Pan H."/>
            <person name="Reese J.T."/>
            <person name="Scharf M.E."/>
            <person name="Sun F."/>
            <person name="Vogel H."/>
            <person name="Xiao J."/>
            <person name="Yang W."/>
            <person name="Yang Z."/>
            <person name="Yang Z."/>
            <person name="Zhou J."/>
            <person name="Zhu J."/>
            <person name="Brent C.S."/>
            <person name="Elsik C.G."/>
            <person name="Goodisman M.A."/>
            <person name="Liberles D.A."/>
            <person name="Roe R.M."/>
            <person name="Vargo E.L."/>
            <person name="Vilcinskas A."/>
            <person name="Wang J."/>
            <person name="Bornberg-Bauer E."/>
            <person name="Korb J."/>
            <person name="Zhang G."/>
            <person name="Liebig J."/>
        </authorList>
    </citation>
    <scope>NUCLEOTIDE SEQUENCE [LARGE SCALE GENOMIC DNA]</scope>
    <source>
        <tissue evidence="1">Whole organism</tissue>
    </source>
</reference>
<keyword evidence="2" id="KW-1185">Reference proteome</keyword>
<dbReference type="EMBL" id="KK852404">
    <property type="protein sequence ID" value="KDR24539.1"/>
    <property type="molecule type" value="Genomic_DNA"/>
</dbReference>
<name>A0A067RXC2_ZOONE</name>
<dbReference type="Proteomes" id="UP000027135">
    <property type="component" value="Unassembled WGS sequence"/>
</dbReference>
<gene>
    <name evidence="1" type="ORF">L798_13233</name>
</gene>
<protein>
    <submittedName>
        <fullName evidence="1">Uncharacterized protein</fullName>
    </submittedName>
</protein>
<organism evidence="1 2">
    <name type="scientific">Zootermopsis nevadensis</name>
    <name type="common">Dampwood termite</name>
    <dbReference type="NCBI Taxonomy" id="136037"/>
    <lineage>
        <taxon>Eukaryota</taxon>
        <taxon>Metazoa</taxon>
        <taxon>Ecdysozoa</taxon>
        <taxon>Arthropoda</taxon>
        <taxon>Hexapoda</taxon>
        <taxon>Insecta</taxon>
        <taxon>Pterygota</taxon>
        <taxon>Neoptera</taxon>
        <taxon>Polyneoptera</taxon>
        <taxon>Dictyoptera</taxon>
        <taxon>Blattodea</taxon>
        <taxon>Blattoidea</taxon>
        <taxon>Termitoidae</taxon>
        <taxon>Termopsidae</taxon>
        <taxon>Zootermopsis</taxon>
    </lineage>
</organism>